<dbReference type="Proteomes" id="UP000694428">
    <property type="component" value="Unplaced"/>
</dbReference>
<evidence type="ECO:0000313" key="2">
    <source>
        <dbReference type="Ensembl" id="ENSPSTP00000008855.1"/>
    </source>
</evidence>
<evidence type="ECO:0000313" key="3">
    <source>
        <dbReference type="Proteomes" id="UP000694428"/>
    </source>
</evidence>
<dbReference type="PANTHER" id="PTHR46904">
    <property type="entry name" value="CENTROMERE PROTEIN T"/>
    <property type="match status" value="1"/>
</dbReference>
<organism evidence="2 3">
    <name type="scientific">Pavo cristatus</name>
    <name type="common">Indian peafowl</name>
    <name type="synonym">Blue peafowl</name>
    <dbReference type="NCBI Taxonomy" id="9049"/>
    <lineage>
        <taxon>Eukaryota</taxon>
        <taxon>Metazoa</taxon>
        <taxon>Chordata</taxon>
        <taxon>Craniata</taxon>
        <taxon>Vertebrata</taxon>
        <taxon>Euteleostomi</taxon>
        <taxon>Archelosauria</taxon>
        <taxon>Archosauria</taxon>
        <taxon>Dinosauria</taxon>
        <taxon>Saurischia</taxon>
        <taxon>Theropoda</taxon>
        <taxon>Coelurosauria</taxon>
        <taxon>Aves</taxon>
        <taxon>Neognathae</taxon>
        <taxon>Galloanserae</taxon>
        <taxon>Galliformes</taxon>
        <taxon>Phasianidae</taxon>
        <taxon>Phasianinae</taxon>
        <taxon>Pavo</taxon>
    </lineage>
</organism>
<dbReference type="Ensembl" id="ENSPSTT00000009288.1">
    <property type="protein sequence ID" value="ENSPSTP00000008855.1"/>
    <property type="gene ID" value="ENSPSTG00000006242.1"/>
</dbReference>
<evidence type="ECO:0000256" key="1">
    <source>
        <dbReference type="SAM" id="MobiDB-lite"/>
    </source>
</evidence>
<feature type="compositionally biased region" description="Gly residues" evidence="1">
    <location>
        <begin position="255"/>
        <end position="265"/>
    </location>
</feature>
<feature type="region of interest" description="Disordered" evidence="1">
    <location>
        <begin position="248"/>
        <end position="295"/>
    </location>
</feature>
<protein>
    <submittedName>
        <fullName evidence="2">Uncharacterized protein</fullName>
    </submittedName>
</protein>
<dbReference type="PANTHER" id="PTHR46904:SF1">
    <property type="entry name" value="CENTROMERE PROTEIN T"/>
    <property type="match status" value="1"/>
</dbReference>
<dbReference type="GO" id="GO:0000278">
    <property type="term" value="P:mitotic cell cycle"/>
    <property type="evidence" value="ECO:0007669"/>
    <property type="project" value="TreeGrafter"/>
</dbReference>
<dbReference type="GO" id="GO:0007059">
    <property type="term" value="P:chromosome segregation"/>
    <property type="evidence" value="ECO:0007669"/>
    <property type="project" value="TreeGrafter"/>
</dbReference>
<dbReference type="GO" id="GO:0051382">
    <property type="term" value="P:kinetochore assembly"/>
    <property type="evidence" value="ECO:0007669"/>
    <property type="project" value="InterPro"/>
</dbReference>
<feature type="compositionally biased region" description="Low complexity" evidence="1">
    <location>
        <begin position="266"/>
        <end position="281"/>
    </location>
</feature>
<sequence length="555" mass="58549">MEAQRSSRARPCPGRRWPPSEAVALSGPDAGGVEQPVLLSDLLAELGLGQAQAADAALHLLHLYLQQSDDVTLLVQLPQQLLRRGAGRQGVRMVRRAAFHRAFLAHRQPARAGPGSGGPELHLHRQVDGLHVLGRAPYRGLGGGAGALRGGGGGGGAGAAGGPRCFALVDAAQREDSRHPHQVGLAAALEVLAADPVAGGGLEGAEAAADARPGDVLQPEAPQLLVLGEGVEVQRLVAVRVVVAARHAAGEARHGGGPSGRGRGPPAGLQLPQGQPRPLAARQRRPPGPHRNYAAHNAARGAGGQALPQLCAGTTRPTLRCASKLPFPACRAAPPVRRREISRDCAVCARLSTRRLSESCAMVGRVGLRASRGAARTPSVAVRASPRHRARVREQEPIVSAVSGSGTGKDNKASSSTPLRHRPNAFSELDSATPRLMLRRIIQTQPQVSPLTLQTVQLEEREDARPEPPSQMTSNMVELQLPDLAAEDTSVTAIHVTRKRKKLSVSEFERAADKRLPQNQAHSTLDSTLVRSLRMSVGSVMAPDTVEKRGLLRRP</sequence>
<proteinExistence type="predicted"/>
<reference evidence="2" key="2">
    <citation type="submission" date="2025-09" db="UniProtKB">
        <authorList>
            <consortium name="Ensembl"/>
        </authorList>
    </citation>
    <scope>IDENTIFICATION</scope>
</reference>
<dbReference type="GO" id="GO:0000776">
    <property type="term" value="C:kinetochore"/>
    <property type="evidence" value="ECO:0007669"/>
    <property type="project" value="InterPro"/>
</dbReference>
<dbReference type="InterPro" id="IPR028255">
    <property type="entry name" value="CENP-T"/>
</dbReference>
<dbReference type="GO" id="GO:0003677">
    <property type="term" value="F:DNA binding"/>
    <property type="evidence" value="ECO:0007669"/>
    <property type="project" value="InterPro"/>
</dbReference>
<feature type="region of interest" description="Disordered" evidence="1">
    <location>
        <begin position="378"/>
        <end position="425"/>
    </location>
</feature>
<dbReference type="AlphaFoldDB" id="A0A8C9F3T2"/>
<accession>A0A8C9F3T2</accession>
<name>A0A8C9F3T2_PAVCR</name>
<keyword evidence="3" id="KW-1185">Reference proteome</keyword>
<reference evidence="2" key="1">
    <citation type="submission" date="2025-08" db="UniProtKB">
        <authorList>
            <consortium name="Ensembl"/>
        </authorList>
    </citation>
    <scope>IDENTIFICATION</scope>
</reference>